<dbReference type="AlphaFoldDB" id="A0ABC8XAE7"/>
<protein>
    <recommendedName>
        <fullName evidence="6">Replication protein A OB domain-containing protein</fullName>
    </recommendedName>
</protein>
<dbReference type="SUPFAM" id="SSF50249">
    <property type="entry name" value="Nucleic acid-binding proteins"/>
    <property type="match status" value="2"/>
</dbReference>
<name>A0ABC8XAE7_9POAL</name>
<evidence type="ECO:0000313" key="4">
    <source>
        <dbReference type="EMBL" id="CAL4921301.1"/>
    </source>
</evidence>
<evidence type="ECO:0008006" key="6">
    <source>
        <dbReference type="Google" id="ProtNLM"/>
    </source>
</evidence>
<organism evidence="4 5">
    <name type="scientific">Urochloa decumbens</name>
    <dbReference type="NCBI Taxonomy" id="240449"/>
    <lineage>
        <taxon>Eukaryota</taxon>
        <taxon>Viridiplantae</taxon>
        <taxon>Streptophyta</taxon>
        <taxon>Embryophyta</taxon>
        <taxon>Tracheophyta</taxon>
        <taxon>Spermatophyta</taxon>
        <taxon>Magnoliopsida</taxon>
        <taxon>Liliopsida</taxon>
        <taxon>Poales</taxon>
        <taxon>Poaceae</taxon>
        <taxon>PACMAD clade</taxon>
        <taxon>Panicoideae</taxon>
        <taxon>Panicodae</taxon>
        <taxon>Paniceae</taxon>
        <taxon>Melinidinae</taxon>
        <taxon>Urochloa</taxon>
    </lineage>
</organism>
<evidence type="ECO:0000256" key="1">
    <source>
        <dbReference type="ARBA" id="ARBA00023125"/>
    </source>
</evidence>
<dbReference type="EMBL" id="OZ075124">
    <property type="protein sequence ID" value="CAL4921301.1"/>
    <property type="molecule type" value="Genomic_DNA"/>
</dbReference>
<proteinExistence type="predicted"/>
<feature type="domain" description="Replication protein A 70 kDa DNA-binding subunit B/D first OB fold" evidence="2">
    <location>
        <begin position="17"/>
        <end position="107"/>
    </location>
</feature>
<evidence type="ECO:0000313" key="5">
    <source>
        <dbReference type="Proteomes" id="UP001497457"/>
    </source>
</evidence>
<evidence type="ECO:0000259" key="2">
    <source>
        <dbReference type="Pfam" id="PF02721"/>
    </source>
</evidence>
<dbReference type="CDD" id="cd04480">
    <property type="entry name" value="RPA1_DBD_A_like"/>
    <property type="match status" value="1"/>
</dbReference>
<keyword evidence="5" id="KW-1185">Reference proteome</keyword>
<dbReference type="InterPro" id="IPR012340">
    <property type="entry name" value="NA-bd_OB-fold"/>
</dbReference>
<dbReference type="InterPro" id="IPR003871">
    <property type="entry name" value="RFA1B/D_OB_1st"/>
</dbReference>
<sequence>MAFAPLSYLPLGRAHCAVCVRIVRLWDYCGNKEDVVPLHVDMVLVDDKQNRMYGEIPRAEAENFIALLKEGQVYMLKKFIVTSCKPAYKPFPGSQMIRFTAWTTVQEASDTPNKFPRYVYDLVDFHQLPARVGQVDCFVVIVSVSEIAHVHLPSNNGSTAKRVISLKDLRNNRINLVLWGSQASDFDAETVHSIGQESPL</sequence>
<feature type="domain" description="Replication protein A OB" evidence="3">
    <location>
        <begin position="134"/>
        <end position="190"/>
    </location>
</feature>
<gene>
    <name evidence="4" type="ORF">URODEC1_LOCUS20948</name>
</gene>
<dbReference type="Pfam" id="PF02721">
    <property type="entry name" value="DUF223"/>
    <property type="match status" value="1"/>
</dbReference>
<dbReference type="Pfam" id="PF16900">
    <property type="entry name" value="REPA_OB_2"/>
    <property type="match status" value="1"/>
</dbReference>
<dbReference type="PANTHER" id="PTHR47165:SF4">
    <property type="entry name" value="OS03G0429900 PROTEIN"/>
    <property type="match status" value="1"/>
</dbReference>
<dbReference type="Gene3D" id="2.40.50.140">
    <property type="entry name" value="Nucleic acid-binding proteins"/>
    <property type="match status" value="2"/>
</dbReference>
<dbReference type="InterPro" id="IPR031657">
    <property type="entry name" value="REPA_OB_2"/>
</dbReference>
<evidence type="ECO:0000259" key="3">
    <source>
        <dbReference type="Pfam" id="PF16900"/>
    </source>
</evidence>
<accession>A0ABC8XAE7</accession>
<reference evidence="4" key="1">
    <citation type="submission" date="2024-10" db="EMBL/GenBank/DDBJ databases">
        <authorList>
            <person name="Ryan C."/>
        </authorList>
    </citation>
    <scope>NUCLEOTIDE SEQUENCE [LARGE SCALE GENOMIC DNA]</scope>
</reference>
<keyword evidence="1" id="KW-0238">DNA-binding</keyword>
<dbReference type="PANTHER" id="PTHR47165">
    <property type="entry name" value="OS03G0429900 PROTEIN"/>
    <property type="match status" value="1"/>
</dbReference>
<dbReference type="Proteomes" id="UP001497457">
    <property type="component" value="Chromosome 14rd"/>
</dbReference>
<dbReference type="GO" id="GO:0003677">
    <property type="term" value="F:DNA binding"/>
    <property type="evidence" value="ECO:0007669"/>
    <property type="project" value="UniProtKB-KW"/>
</dbReference>